<dbReference type="HOGENOM" id="CLU_1522442_0_0_7"/>
<feature type="transmembrane region" description="Helical" evidence="1">
    <location>
        <begin position="124"/>
        <end position="144"/>
    </location>
</feature>
<reference evidence="2 3" key="1">
    <citation type="journal article" date="2015" name="Biol. Direct">
        <title>Babela massiliensis, a representative of a widespread bacterial phylum with unusual adaptations to parasitism in amoebae.</title>
        <authorList>
            <person name="Pagnier I."/>
            <person name="Yutin N."/>
            <person name="Croce O."/>
            <person name="Makarova K.S."/>
            <person name="Wolf Y.I."/>
            <person name="Benamar S."/>
            <person name="Raoult D."/>
            <person name="Koonin E.V."/>
            <person name="La Scola B."/>
        </authorList>
    </citation>
    <scope>NUCLEOTIDE SEQUENCE [LARGE SCALE GENOMIC DNA]</scope>
    <source>
        <strain evidence="3">BABL1</strain>
    </source>
</reference>
<dbReference type="AlphaFoldDB" id="V6DI38"/>
<name>V6DI38_9BACT</name>
<gene>
    <name evidence="2" type="ORF">BABL1_gene_418</name>
</gene>
<organism evidence="2 3">
    <name type="scientific">Candidatus Babela massiliensis</name>
    <dbReference type="NCBI Taxonomy" id="673862"/>
    <lineage>
        <taxon>Bacteria</taxon>
        <taxon>Candidatus Babelota</taxon>
        <taxon>Candidatus Babeliae</taxon>
        <taxon>Candidatus Babeliales</taxon>
        <taxon>Candidatus Babeliaceae</taxon>
        <taxon>Candidatus Babela</taxon>
    </lineage>
</organism>
<dbReference type="Proteomes" id="UP000018769">
    <property type="component" value="Chromosome I"/>
</dbReference>
<dbReference type="EMBL" id="HG793133">
    <property type="protein sequence ID" value="CDK30598.1"/>
    <property type="molecule type" value="Genomic_DNA"/>
</dbReference>
<evidence type="ECO:0000256" key="1">
    <source>
        <dbReference type="SAM" id="Phobius"/>
    </source>
</evidence>
<keyword evidence="1" id="KW-1133">Transmembrane helix</keyword>
<keyword evidence="3" id="KW-1185">Reference proteome</keyword>
<keyword evidence="1" id="KW-0812">Transmembrane</keyword>
<dbReference type="RefSeq" id="WP_023791981.1">
    <property type="nucleotide sequence ID" value="NC_023003.1"/>
</dbReference>
<protein>
    <submittedName>
        <fullName evidence="2">Uncharacterized protein</fullName>
    </submittedName>
</protein>
<accession>V6DI38</accession>
<keyword evidence="1" id="KW-0472">Membrane</keyword>
<proteinExistence type="predicted"/>
<sequence>MKQFISKILLSLTIISCINLNLYAENNIPAIREAIQNSRPNLLEKALDKTKLTEQDQKSLIDFAEQIAKQRETKMNLAFLTNKEKEDPKGALALGVLAAAITGSASLIKVIADILSNRTNPETAGYAFLVPASFATSYLLLHILKSNKYKNFRTFKQKWQNALQVKQILENRKIKN</sequence>
<feature type="transmembrane region" description="Helical" evidence="1">
    <location>
        <begin position="91"/>
        <end position="112"/>
    </location>
</feature>
<evidence type="ECO:0000313" key="3">
    <source>
        <dbReference type="Proteomes" id="UP000018769"/>
    </source>
</evidence>
<evidence type="ECO:0000313" key="2">
    <source>
        <dbReference type="EMBL" id="CDK30598.1"/>
    </source>
</evidence>
<dbReference type="KEGG" id="dpb:BABL1_gene_418"/>